<keyword evidence="3" id="KW-1185">Reference proteome</keyword>
<accession>A0ABP7EPG7</accession>
<comment type="caution">
    <text evidence="2">The sequence shown here is derived from an EMBL/GenBank/DDBJ whole genome shotgun (WGS) entry which is preliminary data.</text>
</comment>
<name>A0ABP7EPG7_9ACTN</name>
<organism evidence="2 3">
    <name type="scientific">Nonomuraea antimicrobica</name>
    <dbReference type="NCBI Taxonomy" id="561173"/>
    <lineage>
        <taxon>Bacteria</taxon>
        <taxon>Bacillati</taxon>
        <taxon>Actinomycetota</taxon>
        <taxon>Actinomycetes</taxon>
        <taxon>Streptosporangiales</taxon>
        <taxon>Streptosporangiaceae</taxon>
        <taxon>Nonomuraea</taxon>
    </lineage>
</organism>
<evidence type="ECO:0000313" key="3">
    <source>
        <dbReference type="Proteomes" id="UP001500902"/>
    </source>
</evidence>
<feature type="region of interest" description="Disordered" evidence="1">
    <location>
        <begin position="1"/>
        <end position="21"/>
    </location>
</feature>
<evidence type="ECO:0000313" key="2">
    <source>
        <dbReference type="EMBL" id="GAA3721412.1"/>
    </source>
</evidence>
<reference evidence="3" key="1">
    <citation type="journal article" date="2019" name="Int. J. Syst. Evol. Microbiol.">
        <title>The Global Catalogue of Microorganisms (GCM) 10K type strain sequencing project: providing services to taxonomists for standard genome sequencing and annotation.</title>
        <authorList>
            <consortium name="The Broad Institute Genomics Platform"/>
            <consortium name="The Broad Institute Genome Sequencing Center for Infectious Disease"/>
            <person name="Wu L."/>
            <person name="Ma J."/>
        </authorList>
    </citation>
    <scope>NUCLEOTIDE SEQUENCE [LARGE SCALE GENOMIC DNA]</scope>
    <source>
        <strain evidence="3">JCM 16904</strain>
    </source>
</reference>
<evidence type="ECO:0000256" key="1">
    <source>
        <dbReference type="SAM" id="MobiDB-lite"/>
    </source>
</evidence>
<protein>
    <submittedName>
        <fullName evidence="2">Uncharacterized protein</fullName>
    </submittedName>
</protein>
<dbReference type="EMBL" id="BAAAZP010000265">
    <property type="protein sequence ID" value="GAA3721412.1"/>
    <property type="molecule type" value="Genomic_DNA"/>
</dbReference>
<gene>
    <name evidence="2" type="ORF">GCM10022224_103740</name>
</gene>
<dbReference type="Proteomes" id="UP001500902">
    <property type="component" value="Unassembled WGS sequence"/>
</dbReference>
<proteinExistence type="predicted"/>
<sequence length="235" mass="26207">MSKLRPLKLDPNLDPWERQPDESLTRHAQFCTYRDMGRSRSLRKAAESLTKNDRYVRDVAAALRWRERAEAWDRHRDQLYEATWLEERRKAAEADARILGAGIGKIAQRLPTMNPAELSPGDMIRLMDVTMRHRRSLFGDPAGPLAGGLETAEQQARITTEQGMMLADVISRTCEALQDEVLDLIAGQARDGDLEDVDQFAAAVATAVQAQWPGWLSRIVPEQIAAVTGEGGSDG</sequence>
<dbReference type="RefSeq" id="WP_344897652.1">
    <property type="nucleotide sequence ID" value="NZ_BAAAZP010000265.1"/>
</dbReference>